<feature type="compositionally biased region" description="Polar residues" evidence="1">
    <location>
        <begin position="155"/>
        <end position="171"/>
    </location>
</feature>
<organism evidence="2 3">
    <name type="scientific">Rhodosorus marinus</name>
    <dbReference type="NCBI Taxonomy" id="101924"/>
    <lineage>
        <taxon>Eukaryota</taxon>
        <taxon>Rhodophyta</taxon>
        <taxon>Stylonematophyceae</taxon>
        <taxon>Stylonematales</taxon>
        <taxon>Stylonemataceae</taxon>
        <taxon>Rhodosorus</taxon>
    </lineage>
</organism>
<gene>
    <name evidence="2" type="ORF">NDN08_002874</name>
</gene>
<keyword evidence="3" id="KW-1185">Reference proteome</keyword>
<evidence type="ECO:0000313" key="3">
    <source>
        <dbReference type="Proteomes" id="UP001157974"/>
    </source>
</evidence>
<feature type="compositionally biased region" description="Acidic residues" evidence="1">
    <location>
        <begin position="172"/>
        <end position="189"/>
    </location>
</feature>
<name>A0AAV8UUY1_9RHOD</name>
<feature type="region of interest" description="Disordered" evidence="1">
    <location>
        <begin position="155"/>
        <end position="189"/>
    </location>
</feature>
<dbReference type="AlphaFoldDB" id="A0AAV8UUY1"/>
<feature type="compositionally biased region" description="Basic and acidic residues" evidence="1">
    <location>
        <begin position="28"/>
        <end position="49"/>
    </location>
</feature>
<proteinExistence type="predicted"/>
<reference evidence="2 3" key="1">
    <citation type="journal article" date="2023" name="Nat. Commun.">
        <title>Origin of minicircular mitochondrial genomes in red algae.</title>
        <authorList>
            <person name="Lee Y."/>
            <person name="Cho C.H."/>
            <person name="Lee Y.M."/>
            <person name="Park S.I."/>
            <person name="Yang J.H."/>
            <person name="West J.A."/>
            <person name="Bhattacharya D."/>
            <person name="Yoon H.S."/>
        </authorList>
    </citation>
    <scope>NUCLEOTIDE SEQUENCE [LARGE SCALE GENOMIC DNA]</scope>
    <source>
        <strain evidence="2 3">CCMP1338</strain>
        <tissue evidence="2">Whole cell</tissue>
    </source>
</reference>
<feature type="compositionally biased region" description="Basic residues" evidence="1">
    <location>
        <begin position="16"/>
        <end position="27"/>
    </location>
</feature>
<feature type="region of interest" description="Disordered" evidence="1">
    <location>
        <begin position="1"/>
        <end position="64"/>
    </location>
</feature>
<evidence type="ECO:0000256" key="1">
    <source>
        <dbReference type="SAM" id="MobiDB-lite"/>
    </source>
</evidence>
<comment type="caution">
    <text evidence="2">The sequence shown here is derived from an EMBL/GenBank/DDBJ whole genome shotgun (WGS) entry which is preliminary data.</text>
</comment>
<dbReference type="EMBL" id="JAMWBK010000003">
    <property type="protein sequence ID" value="KAJ8906381.1"/>
    <property type="molecule type" value="Genomic_DNA"/>
</dbReference>
<accession>A0AAV8UUY1</accession>
<sequence>MRYKSSFEEFPDTSKRTRGRGRGRGRRSHEVEDQNPGREATDTKDRESDSLWDNASRYVESNEEEVHEGYDIERILQGTKDVVLDNIDSGEYRFDFVLDLELVNDALASVPQYCVLHLTPEESGLEAQSHLELKEKLLSSYEAAQRAVAPVCKTQNEPMASAAEQRTTSAAETDDKDADDGFDEWLEAV</sequence>
<protein>
    <submittedName>
        <fullName evidence="2">Uncharacterized protein</fullName>
    </submittedName>
</protein>
<dbReference type="Proteomes" id="UP001157974">
    <property type="component" value="Unassembled WGS sequence"/>
</dbReference>
<evidence type="ECO:0000313" key="2">
    <source>
        <dbReference type="EMBL" id="KAJ8906381.1"/>
    </source>
</evidence>